<evidence type="ECO:0000313" key="1">
    <source>
        <dbReference type="EMBL" id="CDX38002.1"/>
    </source>
</evidence>
<proteinExistence type="predicted"/>
<protein>
    <submittedName>
        <fullName evidence="1">Uncharacterized protein</fullName>
    </submittedName>
</protein>
<evidence type="ECO:0000313" key="2">
    <source>
        <dbReference type="Proteomes" id="UP000046373"/>
    </source>
</evidence>
<accession>A0A090F2A3</accession>
<dbReference type="EMBL" id="CCNB01000015">
    <property type="protein sequence ID" value="CDX38002.1"/>
    <property type="molecule type" value="Genomic_DNA"/>
</dbReference>
<sequence length="81" mass="8603">MDRPFLPGVSHQPFGGKADHLAQQIGVFSLSVRRFVMSSVIGGSSEMGFGVNNQTLPESANDHRHRSLATALLVARSPAAS</sequence>
<name>A0A090F2A3_MESPL</name>
<dbReference type="Proteomes" id="UP000046373">
    <property type="component" value="Unassembled WGS sequence"/>
</dbReference>
<dbReference type="AlphaFoldDB" id="A0A090F2A3"/>
<organism evidence="1 2">
    <name type="scientific">Mesorhizobium plurifarium</name>
    <dbReference type="NCBI Taxonomy" id="69974"/>
    <lineage>
        <taxon>Bacteria</taxon>
        <taxon>Pseudomonadati</taxon>
        <taxon>Pseudomonadota</taxon>
        <taxon>Alphaproteobacteria</taxon>
        <taxon>Hyphomicrobiales</taxon>
        <taxon>Phyllobacteriaceae</taxon>
        <taxon>Mesorhizobium</taxon>
    </lineage>
</organism>
<gene>
    <name evidence="1" type="ORF">MPLDJ20_220010</name>
</gene>
<reference evidence="1 2" key="1">
    <citation type="submission" date="2014-08" db="EMBL/GenBank/DDBJ databases">
        <authorList>
            <person name="Moulin Lionel"/>
        </authorList>
    </citation>
    <scope>NUCLEOTIDE SEQUENCE [LARGE SCALE GENOMIC DNA]</scope>
</reference>